<dbReference type="InterPro" id="IPR018222">
    <property type="entry name" value="Nuclear_transport_factor_2_euk"/>
</dbReference>
<dbReference type="InterPro" id="IPR031100">
    <property type="entry name" value="LOG_fam"/>
</dbReference>
<dbReference type="CDD" id="cd00780">
    <property type="entry name" value="NTF2"/>
    <property type="match status" value="1"/>
</dbReference>
<dbReference type="Pfam" id="PF02136">
    <property type="entry name" value="NTF2"/>
    <property type="match status" value="1"/>
</dbReference>
<dbReference type="InterPro" id="IPR002075">
    <property type="entry name" value="NTF2_dom"/>
</dbReference>
<dbReference type="SUPFAM" id="SSF54427">
    <property type="entry name" value="NTF2-like"/>
    <property type="match status" value="1"/>
</dbReference>
<dbReference type="InterPro" id="IPR032710">
    <property type="entry name" value="NTF2-like_dom_sf"/>
</dbReference>
<evidence type="ECO:0000259" key="5">
    <source>
        <dbReference type="PROSITE" id="PS50177"/>
    </source>
</evidence>
<dbReference type="SUPFAM" id="SSF102405">
    <property type="entry name" value="MCP/YpsA-like"/>
    <property type="match status" value="1"/>
</dbReference>
<keyword evidence="7" id="KW-1185">Reference proteome</keyword>
<organism evidence="6 7">
    <name type="scientific">Pycnoporus cinnabarinus</name>
    <name type="common">Cinnabar-red polypore</name>
    <name type="synonym">Trametes cinnabarina</name>
    <dbReference type="NCBI Taxonomy" id="5643"/>
    <lineage>
        <taxon>Eukaryota</taxon>
        <taxon>Fungi</taxon>
        <taxon>Dikarya</taxon>
        <taxon>Basidiomycota</taxon>
        <taxon>Agaricomycotina</taxon>
        <taxon>Agaricomycetes</taxon>
        <taxon>Polyporales</taxon>
        <taxon>Polyporaceae</taxon>
        <taxon>Trametes</taxon>
    </lineage>
</organism>
<accession>A0A060S3L6</accession>
<dbReference type="Proteomes" id="UP000029665">
    <property type="component" value="Unassembled WGS sequence"/>
</dbReference>
<comment type="subcellular location">
    <subcellularLocation>
        <location evidence="1">Cytoplasm</location>
    </subcellularLocation>
</comment>
<dbReference type="OrthoDB" id="414463at2759"/>
<dbReference type="Gene3D" id="3.40.50.450">
    <property type="match status" value="1"/>
</dbReference>
<dbReference type="PANTHER" id="PTHR31223:SF70">
    <property type="entry name" value="LOG FAMILY PROTEIN YJL055W"/>
    <property type="match status" value="1"/>
</dbReference>
<dbReference type="NCBIfam" id="TIGR00730">
    <property type="entry name" value="Rossman fold protein, TIGR00730 family"/>
    <property type="match status" value="1"/>
</dbReference>
<dbReference type="Pfam" id="PF03641">
    <property type="entry name" value="Lysine_decarbox"/>
    <property type="match status" value="1"/>
</dbReference>
<dbReference type="Gene3D" id="3.10.450.50">
    <property type="match status" value="1"/>
</dbReference>
<evidence type="ECO:0000313" key="6">
    <source>
        <dbReference type="EMBL" id="CDO68890.1"/>
    </source>
</evidence>
<feature type="domain" description="NTF2" evidence="5">
    <location>
        <begin position="7"/>
        <end position="115"/>
    </location>
</feature>
<dbReference type="HOGENOM" id="CLU_671103_0_0_1"/>
<evidence type="ECO:0000256" key="4">
    <source>
        <dbReference type="SAM" id="MobiDB-lite"/>
    </source>
</evidence>
<dbReference type="AlphaFoldDB" id="A0A060S3L6"/>
<protein>
    <recommendedName>
        <fullName evidence="3">Nuclear transport factor 2</fullName>
    </recommendedName>
</protein>
<name>A0A060S3L6_PYCCI</name>
<sequence length="410" mass="44244">MADINAIAKQFTDFYYTTFDTNRAGLQSLYRDSSMLTWEGTPILGAANISEKLTTLPFEKVQHKITTLDAQPSSPTVASLLVSVTGLLVVDDSTNPLQFSQVFQLIPDSGSYYVAFPATMTSSASTTAHDQRGPTRGRSTKAHDRAPPSARNVRLLDNSAPFDAVMTAQKQDTETRAVAVFCGSSTGTHPAFLKAAQSLGKALAEAKRPLVYGGGSAGIMGAVSGAVLEHGGDVTGVTPYAMVAAGGEVDQSKGIHKPHIQLKEKGREKVVVNSMHERKAEMAKRSCGFIGLPGGYAPSRLPSIQVLEVACWSQVGIHSKPVIVLNVRGFWDPLRELIRNGVREGFIIGKNEKLVRFVDGPVDHTEHEAFDWGKAAVDALDHWEGVAASHFYNWHLRKDGRMDEDVLGAS</sequence>
<evidence type="ECO:0000313" key="7">
    <source>
        <dbReference type="Proteomes" id="UP000029665"/>
    </source>
</evidence>
<dbReference type="PROSITE" id="PS50177">
    <property type="entry name" value="NTF2_DOMAIN"/>
    <property type="match status" value="1"/>
</dbReference>
<gene>
    <name evidence="6" type="ORF">BN946_scf185000.g33</name>
</gene>
<dbReference type="GO" id="GO:0005829">
    <property type="term" value="C:cytosol"/>
    <property type="evidence" value="ECO:0007669"/>
    <property type="project" value="TreeGrafter"/>
</dbReference>
<dbReference type="GO" id="GO:0006606">
    <property type="term" value="P:protein import into nucleus"/>
    <property type="evidence" value="ECO:0007669"/>
    <property type="project" value="UniProtKB-ARBA"/>
</dbReference>
<dbReference type="FunFam" id="3.10.450.50:FF:000005">
    <property type="entry name" value="Nuclear transport factor 2"/>
    <property type="match status" value="1"/>
</dbReference>
<evidence type="ECO:0000256" key="2">
    <source>
        <dbReference type="ARBA" id="ARBA00022490"/>
    </source>
</evidence>
<comment type="caution">
    <text evidence="6">The sequence shown here is derived from an EMBL/GenBank/DDBJ whole genome shotgun (WGS) entry which is preliminary data.</text>
</comment>
<proteinExistence type="predicted"/>
<reference evidence="6" key="1">
    <citation type="submission" date="2014-01" db="EMBL/GenBank/DDBJ databases">
        <title>The genome of the white-rot fungus Pycnoporus cinnabarinus: a basidiomycete model with a versatile arsenal for lignocellulosic biomass breakdown.</title>
        <authorList>
            <person name="Levasseur A."/>
            <person name="Lomascolo A."/>
            <person name="Ruiz-Duenas F.J."/>
            <person name="Uzan E."/>
            <person name="Piumi F."/>
            <person name="Kues U."/>
            <person name="Ram A.F.J."/>
            <person name="Murat C."/>
            <person name="Haon M."/>
            <person name="Benoit I."/>
            <person name="Arfi Y."/>
            <person name="Chevret D."/>
            <person name="Drula E."/>
            <person name="Kwon M.J."/>
            <person name="Gouret P."/>
            <person name="Lesage-Meessen L."/>
            <person name="Lombard V."/>
            <person name="Mariette J."/>
            <person name="Noirot C."/>
            <person name="Park J."/>
            <person name="Patyshakuliyeva A."/>
            <person name="Wieneger R.A.B."/>
            <person name="Wosten H.A.B."/>
            <person name="Martin F."/>
            <person name="Coutinho P.M."/>
            <person name="de Vries R."/>
            <person name="Martinez A.T."/>
            <person name="Klopp C."/>
            <person name="Pontarotti P."/>
            <person name="Henrissat B."/>
            <person name="Record E."/>
        </authorList>
    </citation>
    <scope>NUCLEOTIDE SEQUENCE [LARGE SCALE GENOMIC DNA]</scope>
    <source>
        <strain evidence="6">BRFM137</strain>
    </source>
</reference>
<feature type="region of interest" description="Disordered" evidence="4">
    <location>
        <begin position="123"/>
        <end position="149"/>
    </location>
</feature>
<dbReference type="PANTHER" id="PTHR31223">
    <property type="entry name" value="LOG FAMILY PROTEIN YJL055W"/>
    <property type="match status" value="1"/>
</dbReference>
<dbReference type="GO" id="GO:0016799">
    <property type="term" value="F:hydrolase activity, hydrolyzing N-glycosyl compounds"/>
    <property type="evidence" value="ECO:0007669"/>
    <property type="project" value="TreeGrafter"/>
</dbReference>
<evidence type="ECO:0000256" key="3">
    <source>
        <dbReference type="ARBA" id="ARBA00026247"/>
    </source>
</evidence>
<dbReference type="GO" id="GO:0005635">
    <property type="term" value="C:nuclear envelope"/>
    <property type="evidence" value="ECO:0007669"/>
    <property type="project" value="UniProtKB-ARBA"/>
</dbReference>
<keyword evidence="2" id="KW-0963">Cytoplasm</keyword>
<dbReference type="InterPro" id="IPR005269">
    <property type="entry name" value="LOG"/>
</dbReference>
<evidence type="ECO:0000256" key="1">
    <source>
        <dbReference type="ARBA" id="ARBA00004496"/>
    </source>
</evidence>
<dbReference type="EMBL" id="CCBP010000028">
    <property type="protein sequence ID" value="CDO68890.1"/>
    <property type="molecule type" value="Genomic_DNA"/>
</dbReference>
<dbReference type="STRING" id="5643.A0A060S3L6"/>
<dbReference type="GO" id="GO:0009691">
    <property type="term" value="P:cytokinin biosynthetic process"/>
    <property type="evidence" value="ECO:0007669"/>
    <property type="project" value="InterPro"/>
</dbReference>